<dbReference type="InterPro" id="IPR036138">
    <property type="entry name" value="PBP_dimer_sf"/>
</dbReference>
<protein>
    <recommendedName>
        <fullName evidence="7">Penicillin-binding protein transpeptidase domain-containing protein</fullName>
    </recommendedName>
</protein>
<dbReference type="InterPro" id="IPR050515">
    <property type="entry name" value="Beta-lactam/transpept"/>
</dbReference>
<dbReference type="InterPro" id="IPR001460">
    <property type="entry name" value="PCN-bd_Tpept"/>
</dbReference>
<evidence type="ECO:0000313" key="6">
    <source>
        <dbReference type="Proteomes" id="UP000177960"/>
    </source>
</evidence>
<name>A0A1G1ZGS7_9BACT</name>
<comment type="caution">
    <text evidence="5">The sequence shown here is derived from an EMBL/GenBank/DDBJ whole genome shotgun (WGS) entry which is preliminary data.</text>
</comment>
<evidence type="ECO:0000313" key="5">
    <source>
        <dbReference type="EMBL" id="OGY63721.1"/>
    </source>
</evidence>
<dbReference type="STRING" id="1798404.A3B92_02165"/>
<dbReference type="PANTHER" id="PTHR30627">
    <property type="entry name" value="PEPTIDOGLYCAN D,D-TRANSPEPTIDASE"/>
    <property type="match status" value="1"/>
</dbReference>
<dbReference type="GO" id="GO:0008658">
    <property type="term" value="F:penicillin binding"/>
    <property type="evidence" value="ECO:0007669"/>
    <property type="project" value="InterPro"/>
</dbReference>
<dbReference type="GO" id="GO:0071555">
    <property type="term" value="P:cell wall organization"/>
    <property type="evidence" value="ECO:0007669"/>
    <property type="project" value="TreeGrafter"/>
</dbReference>
<dbReference type="PANTHER" id="PTHR30627:SF1">
    <property type="entry name" value="PEPTIDOGLYCAN D,D-TRANSPEPTIDASE FTSI"/>
    <property type="match status" value="1"/>
</dbReference>
<comment type="subcellular location">
    <subcellularLocation>
        <location evidence="1">Membrane</location>
    </subcellularLocation>
</comment>
<sequence>MKTARTFLIISLFLFLYSSAIFRLYNLQIEKGAYYAARAASQHRIAGFLEPKRGNIYFTDKNNNFISAAMTKPYPVIYAVPKEIKNPEEAAKALAPILNGNAGNLAKILGKSNDPYESLLKKASQSQVKKTEELNIKGIYIDEVESRFYPLGNLASQVLGFVSPAADDDFLSGRYGIELYFDDKLSGEEGRLEGDRLVDPIAGEDIYTTIDSNIQIRAEEILSDLVMKYKAESGIVMVQEPKTGKILALGVYPNFDLNSYGEYDIKTFLNPAIQSIYEPGSIFKVITMAAGIDSGKITPETRYYDSGSLTLDGRTIKNWDLKAHGWMTMTEVIEQSINTGAAYAAKMLGNDLFYNYLVKFGFSEKTGIKLPGELSGNLINLEKSFRQINFATASFGQGVAVTPIRLISAISAIANGGVVMKPYIYQNEKPAVVRRAVSEEAARQVTGMMVSAVKKAQIAQVPKFDVAGKTGTAQVPDFKRGGYTDQVINTYSGFAPAYDPRFTILIRIDKPAGAPLAGLTVVPAFRELAEFILNYYNVPPDYLE</sequence>
<dbReference type="EMBL" id="MHJG01000018">
    <property type="protein sequence ID" value="OGY63721.1"/>
    <property type="molecule type" value="Genomic_DNA"/>
</dbReference>
<dbReference type="SUPFAM" id="SSF56519">
    <property type="entry name" value="Penicillin binding protein dimerisation domain"/>
    <property type="match status" value="1"/>
</dbReference>
<accession>A0A1G1ZGS7</accession>
<dbReference type="Proteomes" id="UP000177960">
    <property type="component" value="Unassembled WGS sequence"/>
</dbReference>
<dbReference type="InterPro" id="IPR012338">
    <property type="entry name" value="Beta-lactam/transpept-like"/>
</dbReference>
<evidence type="ECO:0008006" key="7">
    <source>
        <dbReference type="Google" id="ProtNLM"/>
    </source>
</evidence>
<dbReference type="Gene3D" id="3.40.710.10">
    <property type="entry name" value="DD-peptidase/beta-lactamase superfamily"/>
    <property type="match status" value="1"/>
</dbReference>
<evidence type="ECO:0000256" key="2">
    <source>
        <dbReference type="ARBA" id="ARBA00023136"/>
    </source>
</evidence>
<dbReference type="GO" id="GO:0005886">
    <property type="term" value="C:plasma membrane"/>
    <property type="evidence" value="ECO:0007669"/>
    <property type="project" value="TreeGrafter"/>
</dbReference>
<dbReference type="Pfam" id="PF03717">
    <property type="entry name" value="PBP_dimer"/>
    <property type="match status" value="1"/>
</dbReference>
<gene>
    <name evidence="5" type="ORF">A3B92_02165</name>
</gene>
<dbReference type="Gene3D" id="3.90.1310.10">
    <property type="entry name" value="Penicillin-binding protein 2a (Domain 2)"/>
    <property type="match status" value="1"/>
</dbReference>
<evidence type="ECO:0000259" key="3">
    <source>
        <dbReference type="Pfam" id="PF00905"/>
    </source>
</evidence>
<dbReference type="SUPFAM" id="SSF56601">
    <property type="entry name" value="beta-lactamase/transpeptidase-like"/>
    <property type="match status" value="1"/>
</dbReference>
<reference evidence="5 6" key="1">
    <citation type="journal article" date="2016" name="Nat. Commun.">
        <title>Thousands of microbial genomes shed light on interconnected biogeochemical processes in an aquifer system.</title>
        <authorList>
            <person name="Anantharaman K."/>
            <person name="Brown C.T."/>
            <person name="Hug L.A."/>
            <person name="Sharon I."/>
            <person name="Castelle C.J."/>
            <person name="Probst A.J."/>
            <person name="Thomas B.C."/>
            <person name="Singh A."/>
            <person name="Wilkins M.J."/>
            <person name="Karaoz U."/>
            <person name="Brodie E.L."/>
            <person name="Williams K.H."/>
            <person name="Hubbard S.S."/>
            <person name="Banfield J.F."/>
        </authorList>
    </citation>
    <scope>NUCLEOTIDE SEQUENCE [LARGE SCALE GENOMIC DNA]</scope>
</reference>
<organism evidence="5 6">
    <name type="scientific">Candidatus Harrisonbacteria bacterium RIFCSPHIGHO2_02_FULL_42_16</name>
    <dbReference type="NCBI Taxonomy" id="1798404"/>
    <lineage>
        <taxon>Bacteria</taxon>
        <taxon>Candidatus Harrisoniibacteriota</taxon>
    </lineage>
</organism>
<proteinExistence type="predicted"/>
<dbReference type="Pfam" id="PF00905">
    <property type="entry name" value="Transpeptidase"/>
    <property type="match status" value="1"/>
</dbReference>
<feature type="domain" description="Penicillin-binding protein dimerisation" evidence="4">
    <location>
        <begin position="50"/>
        <end position="191"/>
    </location>
</feature>
<dbReference type="InterPro" id="IPR005311">
    <property type="entry name" value="PBP_dimer"/>
</dbReference>
<feature type="domain" description="Penicillin-binding protein transpeptidase" evidence="3">
    <location>
        <begin position="234"/>
        <end position="518"/>
    </location>
</feature>
<evidence type="ECO:0000256" key="1">
    <source>
        <dbReference type="ARBA" id="ARBA00004370"/>
    </source>
</evidence>
<evidence type="ECO:0000259" key="4">
    <source>
        <dbReference type="Pfam" id="PF03717"/>
    </source>
</evidence>
<dbReference type="Gene3D" id="3.30.450.330">
    <property type="match status" value="1"/>
</dbReference>
<keyword evidence="2" id="KW-0472">Membrane</keyword>
<dbReference type="AlphaFoldDB" id="A0A1G1ZGS7"/>